<name>A0A367GLT3_9SPHI</name>
<evidence type="ECO:0000313" key="2">
    <source>
        <dbReference type="Proteomes" id="UP000253209"/>
    </source>
</evidence>
<dbReference type="OrthoDB" id="798560at2"/>
<dbReference type="AlphaFoldDB" id="A0A367GLT3"/>
<dbReference type="RefSeq" id="WP_114005423.1">
    <property type="nucleotide sequence ID" value="NZ_QGDC01000006.1"/>
</dbReference>
<dbReference type="EMBL" id="QGDC01000006">
    <property type="protein sequence ID" value="RCH54437.1"/>
    <property type="molecule type" value="Genomic_DNA"/>
</dbReference>
<dbReference type="Proteomes" id="UP000253209">
    <property type="component" value="Unassembled WGS sequence"/>
</dbReference>
<reference evidence="1 2" key="1">
    <citation type="submission" date="2018-05" db="EMBL/GenBank/DDBJ databases">
        <title>Mucilaginibacter hurinus sp. nov., isolated from briquette warehouse soil.</title>
        <authorList>
            <person name="Choi L."/>
        </authorList>
    </citation>
    <scope>NUCLEOTIDE SEQUENCE [LARGE SCALE GENOMIC DNA]</scope>
    <source>
        <strain evidence="1 2">ZR32</strain>
    </source>
</reference>
<comment type="caution">
    <text evidence="1">The sequence shown here is derived from an EMBL/GenBank/DDBJ whole genome shotgun (WGS) entry which is preliminary data.</text>
</comment>
<protein>
    <submittedName>
        <fullName evidence="1">Uncharacterized protein</fullName>
    </submittedName>
</protein>
<accession>A0A367GLT3</accession>
<keyword evidence="2" id="KW-1185">Reference proteome</keyword>
<organism evidence="1 2">
    <name type="scientific">Mucilaginibacter hurinus</name>
    <dbReference type="NCBI Taxonomy" id="2201324"/>
    <lineage>
        <taxon>Bacteria</taxon>
        <taxon>Pseudomonadati</taxon>
        <taxon>Bacteroidota</taxon>
        <taxon>Sphingobacteriia</taxon>
        <taxon>Sphingobacteriales</taxon>
        <taxon>Sphingobacteriaceae</taxon>
        <taxon>Mucilaginibacter</taxon>
    </lineage>
</organism>
<gene>
    <name evidence="1" type="ORF">DJ568_11465</name>
</gene>
<evidence type="ECO:0000313" key="1">
    <source>
        <dbReference type="EMBL" id="RCH54437.1"/>
    </source>
</evidence>
<proteinExistence type="predicted"/>
<sequence length="65" mass="7762">METQVNHYEFINLQTGNVIAYASYPVDIDKAECLAKLERKKNELATIHRVNFELIYWQEHEHSIR</sequence>